<name>A0A0C2Y6Q5_HEBCY</name>
<dbReference type="Proteomes" id="UP000053424">
    <property type="component" value="Unassembled WGS sequence"/>
</dbReference>
<keyword evidence="2" id="KW-1185">Reference proteome</keyword>
<evidence type="ECO:0000313" key="2">
    <source>
        <dbReference type="Proteomes" id="UP000053424"/>
    </source>
</evidence>
<evidence type="ECO:0000313" key="1">
    <source>
        <dbReference type="EMBL" id="KIM36707.1"/>
    </source>
</evidence>
<dbReference type="EMBL" id="KN831803">
    <property type="protein sequence ID" value="KIM36707.1"/>
    <property type="molecule type" value="Genomic_DNA"/>
</dbReference>
<dbReference type="HOGENOM" id="CLU_047728_0_0_1"/>
<dbReference type="AlphaFoldDB" id="A0A0C2Y6Q5"/>
<gene>
    <name evidence="1" type="ORF">M413DRAFT_449042</name>
</gene>
<dbReference type="InterPro" id="IPR043519">
    <property type="entry name" value="NT_sf"/>
</dbReference>
<organism evidence="1 2">
    <name type="scientific">Hebeloma cylindrosporum</name>
    <dbReference type="NCBI Taxonomy" id="76867"/>
    <lineage>
        <taxon>Eukaryota</taxon>
        <taxon>Fungi</taxon>
        <taxon>Dikarya</taxon>
        <taxon>Basidiomycota</taxon>
        <taxon>Agaricomycotina</taxon>
        <taxon>Agaricomycetes</taxon>
        <taxon>Agaricomycetidae</taxon>
        <taxon>Agaricales</taxon>
        <taxon>Agaricineae</taxon>
        <taxon>Hymenogastraceae</taxon>
        <taxon>Hebeloma</taxon>
    </lineage>
</organism>
<dbReference type="Gene3D" id="3.30.460.40">
    <property type="match status" value="1"/>
</dbReference>
<reference evidence="2" key="2">
    <citation type="submission" date="2015-01" db="EMBL/GenBank/DDBJ databases">
        <title>Evolutionary Origins and Diversification of the Mycorrhizal Mutualists.</title>
        <authorList>
            <consortium name="DOE Joint Genome Institute"/>
            <consortium name="Mycorrhizal Genomics Consortium"/>
            <person name="Kohler A."/>
            <person name="Kuo A."/>
            <person name="Nagy L.G."/>
            <person name="Floudas D."/>
            <person name="Copeland A."/>
            <person name="Barry K.W."/>
            <person name="Cichocki N."/>
            <person name="Veneault-Fourrey C."/>
            <person name="LaButti K."/>
            <person name="Lindquist E.A."/>
            <person name="Lipzen A."/>
            <person name="Lundell T."/>
            <person name="Morin E."/>
            <person name="Murat C."/>
            <person name="Riley R."/>
            <person name="Ohm R."/>
            <person name="Sun H."/>
            <person name="Tunlid A."/>
            <person name="Henrissat B."/>
            <person name="Grigoriev I.V."/>
            <person name="Hibbett D.S."/>
            <person name="Martin F."/>
        </authorList>
    </citation>
    <scope>NUCLEOTIDE SEQUENCE [LARGE SCALE GENOMIC DNA]</scope>
    <source>
        <strain evidence="2">h7</strain>
    </source>
</reference>
<proteinExistence type="predicted"/>
<protein>
    <submittedName>
        <fullName evidence="1">Uncharacterized protein</fullName>
    </submittedName>
</protein>
<dbReference type="SUPFAM" id="SSF81301">
    <property type="entry name" value="Nucleotidyltransferase"/>
    <property type="match status" value="1"/>
</dbReference>
<accession>A0A0C2Y6Q5</accession>
<sequence length="278" mass="30460">MSSSTLLYREIQLVIQATLSALSKNDLEACLFGSAAAALYGMDRIPKDVDLLVLNAGPGHVDEEIKRLVASTDPTFSLIASRVVGADHHVLWYNLPIIETHPQKRKQTNPSEEAPSSLRRACKVDILIPGTLDIPSIPKSQLHFDTSSFFASYIADNDTTSSTPKILPIACVPFCTLLMLKLRAWADHSLPKAPHVMHQRIPQDEEDIQELLRISITLGPKGVIRVGSSVTSAGDEGDSGNVWMVGGFSSWRAAKRCVAAYVKKWPRSATGWRDVGLY</sequence>
<reference evidence="1 2" key="1">
    <citation type="submission" date="2014-04" db="EMBL/GenBank/DDBJ databases">
        <authorList>
            <consortium name="DOE Joint Genome Institute"/>
            <person name="Kuo A."/>
            <person name="Gay G."/>
            <person name="Dore J."/>
            <person name="Kohler A."/>
            <person name="Nagy L.G."/>
            <person name="Floudas D."/>
            <person name="Copeland A."/>
            <person name="Barry K.W."/>
            <person name="Cichocki N."/>
            <person name="Veneault-Fourrey C."/>
            <person name="LaButti K."/>
            <person name="Lindquist E.A."/>
            <person name="Lipzen A."/>
            <person name="Lundell T."/>
            <person name="Morin E."/>
            <person name="Murat C."/>
            <person name="Sun H."/>
            <person name="Tunlid A."/>
            <person name="Henrissat B."/>
            <person name="Grigoriev I.V."/>
            <person name="Hibbett D.S."/>
            <person name="Martin F."/>
            <person name="Nordberg H.P."/>
            <person name="Cantor M.N."/>
            <person name="Hua S.X."/>
        </authorList>
    </citation>
    <scope>NUCLEOTIDE SEQUENCE [LARGE SCALE GENOMIC DNA]</scope>
    <source>
        <strain evidence="2">h7</strain>
    </source>
</reference>
<dbReference type="OrthoDB" id="3133286at2759"/>